<keyword evidence="7" id="KW-0132">Cell division</keyword>
<dbReference type="GO" id="GO:0016887">
    <property type="term" value="F:ATP hydrolysis activity"/>
    <property type="evidence" value="ECO:0007669"/>
    <property type="project" value="InterPro"/>
</dbReference>
<proteinExistence type="inferred from homology"/>
<accession>A0A1H8Q6R7</accession>
<protein>
    <recommendedName>
        <fullName evidence="5">ORC1-type DNA replication protein</fullName>
    </recommendedName>
</protein>
<dbReference type="RefSeq" id="WP_092661302.1">
    <property type="nucleotide sequence ID" value="NZ_FOCX01000013.1"/>
</dbReference>
<dbReference type="InterPro" id="IPR014277">
    <property type="entry name" value="Orc1/Cdc6_arc"/>
</dbReference>
<dbReference type="Gene3D" id="3.40.50.300">
    <property type="entry name" value="P-loop containing nucleotide triphosphate hydrolases"/>
    <property type="match status" value="1"/>
</dbReference>
<dbReference type="Proteomes" id="UP000198775">
    <property type="component" value="Unassembled WGS sequence"/>
</dbReference>
<dbReference type="InterPro" id="IPR050311">
    <property type="entry name" value="ORC1/CDC6"/>
</dbReference>
<keyword evidence="2 5" id="KW-0235">DNA replication</keyword>
<dbReference type="PANTHER" id="PTHR10763">
    <property type="entry name" value="CELL DIVISION CONTROL PROTEIN 6-RELATED"/>
    <property type="match status" value="1"/>
</dbReference>
<evidence type="ECO:0000313" key="8">
    <source>
        <dbReference type="Proteomes" id="UP000198775"/>
    </source>
</evidence>
<dbReference type="EMBL" id="FOCX01000013">
    <property type="protein sequence ID" value="SEO49671.1"/>
    <property type="molecule type" value="Genomic_DNA"/>
</dbReference>
<keyword evidence="8" id="KW-1185">Reference proteome</keyword>
<comment type="similarity">
    <text evidence="1 5">Belongs to the CDC6/cdc18 family.</text>
</comment>
<evidence type="ECO:0000256" key="5">
    <source>
        <dbReference type="HAMAP-Rule" id="MF_01407"/>
    </source>
</evidence>
<evidence type="ECO:0000313" key="7">
    <source>
        <dbReference type="EMBL" id="SEO49671.1"/>
    </source>
</evidence>
<name>A0A1H8Q6R7_9EURY</name>
<dbReference type="SMART" id="SM01074">
    <property type="entry name" value="Cdc6_C"/>
    <property type="match status" value="1"/>
</dbReference>
<dbReference type="InterPro" id="IPR027417">
    <property type="entry name" value="P-loop_NTPase"/>
</dbReference>
<dbReference type="InterPro" id="IPR055237">
    <property type="entry name" value="Cdc6_lid"/>
</dbReference>
<dbReference type="Gene3D" id="1.10.10.10">
    <property type="entry name" value="Winged helix-like DNA-binding domain superfamily/Winged helix DNA-binding domain"/>
    <property type="match status" value="1"/>
</dbReference>
<keyword evidence="3 5" id="KW-0547">Nucleotide-binding</keyword>
<dbReference type="OrthoDB" id="195574at2157"/>
<feature type="binding site" evidence="5">
    <location>
        <position position="209"/>
    </location>
    <ligand>
        <name>ATP</name>
        <dbReference type="ChEBI" id="CHEBI:30616"/>
    </ligand>
</feature>
<dbReference type="GO" id="GO:0051301">
    <property type="term" value="P:cell division"/>
    <property type="evidence" value="ECO:0007669"/>
    <property type="project" value="UniProtKB-KW"/>
</dbReference>
<dbReference type="HAMAP" id="MF_01407">
    <property type="entry name" value="ORC1_type_DNA_replic_protein"/>
    <property type="match status" value="1"/>
</dbReference>
<gene>
    <name evidence="7" type="ORF">SAMN05216388_101375</name>
</gene>
<evidence type="ECO:0000259" key="6">
    <source>
        <dbReference type="SMART" id="SM01074"/>
    </source>
</evidence>
<dbReference type="SUPFAM" id="SSF52540">
    <property type="entry name" value="P-loop containing nucleoside triphosphate hydrolases"/>
    <property type="match status" value="1"/>
</dbReference>
<evidence type="ECO:0000256" key="4">
    <source>
        <dbReference type="ARBA" id="ARBA00022840"/>
    </source>
</evidence>
<organism evidence="7 8">
    <name type="scientific">Halorientalis persicus</name>
    <dbReference type="NCBI Taxonomy" id="1367881"/>
    <lineage>
        <taxon>Archaea</taxon>
        <taxon>Methanobacteriati</taxon>
        <taxon>Methanobacteriota</taxon>
        <taxon>Stenosarchaea group</taxon>
        <taxon>Halobacteria</taxon>
        <taxon>Halobacteriales</taxon>
        <taxon>Haloarculaceae</taxon>
        <taxon>Halorientalis</taxon>
    </lineage>
</organism>
<keyword evidence="7" id="KW-0131">Cell cycle</keyword>
<dbReference type="InterPro" id="IPR036390">
    <property type="entry name" value="WH_DNA-bd_sf"/>
</dbReference>
<evidence type="ECO:0000256" key="1">
    <source>
        <dbReference type="ARBA" id="ARBA00006184"/>
    </source>
</evidence>
<dbReference type="NCBIfam" id="TIGR02928">
    <property type="entry name" value="orc1/cdc6 family replication initiation protein"/>
    <property type="match status" value="1"/>
</dbReference>
<dbReference type="Gene3D" id="1.10.8.60">
    <property type="match status" value="1"/>
</dbReference>
<dbReference type="Pfam" id="PF09079">
    <property type="entry name" value="WHD_Cdc6"/>
    <property type="match status" value="1"/>
</dbReference>
<feature type="binding site" evidence="5">
    <location>
        <position position="221"/>
    </location>
    <ligand>
        <name>ATP</name>
        <dbReference type="ChEBI" id="CHEBI:30616"/>
    </ligand>
</feature>
<dbReference type="PANTHER" id="PTHR10763:SF22">
    <property type="entry name" value="ORC1-TYPE DNA REPLICATION PROTEIN"/>
    <property type="match status" value="1"/>
</dbReference>
<dbReference type="Pfam" id="PF13401">
    <property type="entry name" value="AAA_22"/>
    <property type="match status" value="1"/>
</dbReference>
<comment type="caution">
    <text evidence="5">Lacks conserved residue(s) required for the propagation of feature annotation.</text>
</comment>
<dbReference type="InterPro" id="IPR036388">
    <property type="entry name" value="WH-like_DNA-bd_sf"/>
</dbReference>
<dbReference type="InterPro" id="IPR049945">
    <property type="entry name" value="AAA_22"/>
</dbReference>
<comment type="function">
    <text evidence="5">Involved in regulation of DNA replication.</text>
</comment>
<keyword evidence="4 5" id="KW-0067">ATP-binding</keyword>
<dbReference type="AlphaFoldDB" id="A0A1H8Q6R7"/>
<evidence type="ECO:0000256" key="2">
    <source>
        <dbReference type="ARBA" id="ARBA00022705"/>
    </source>
</evidence>
<dbReference type="GO" id="GO:0006260">
    <property type="term" value="P:DNA replication"/>
    <property type="evidence" value="ECO:0007669"/>
    <property type="project" value="UniProtKB-UniRule"/>
</dbReference>
<dbReference type="GO" id="GO:0005524">
    <property type="term" value="F:ATP binding"/>
    <property type="evidence" value="ECO:0007669"/>
    <property type="project" value="UniProtKB-UniRule"/>
</dbReference>
<evidence type="ECO:0000256" key="3">
    <source>
        <dbReference type="ARBA" id="ARBA00022741"/>
    </source>
</evidence>
<dbReference type="InterPro" id="IPR015163">
    <property type="entry name" value="Cdc6_C"/>
</dbReference>
<reference evidence="8" key="1">
    <citation type="submission" date="2016-10" db="EMBL/GenBank/DDBJ databases">
        <authorList>
            <person name="Varghese N."/>
            <person name="Submissions S."/>
        </authorList>
    </citation>
    <scope>NUCLEOTIDE SEQUENCE [LARGE SCALE GENOMIC DNA]</scope>
    <source>
        <strain evidence="8">IBRC-M 10043</strain>
    </source>
</reference>
<dbReference type="SUPFAM" id="SSF46785">
    <property type="entry name" value="Winged helix' DNA-binding domain"/>
    <property type="match status" value="1"/>
</dbReference>
<sequence>MRSFGDEDSIFVDLDRLNPNTQTYQPDSLPEREGELNQLHSTLKPAAMGSTPLNAFVFGPTGQGKTVGVKLKTNQLQSFANDNGLDLHVVHVRCKGMDKSYHVMTHLLKALREKRYGPGEELPSGYQKKTLLSMIIDELEAIGGTVIVILDEIDAIGTDDYILYELPRAEPDDVRLSIIGITNDLQFRESLDADVRSSLGEDEIEFAPYDANQLRDILARRAAGALRDTDIDDEDEPWQTLESDVLTDDAIPLTSALAAQDSGDAREAIKLLFRACRFADDEGESEVTEQHVRNAHEYLERAAVERGIKSLPLQRALALLTVTHATVTGTKLPETKDLYSLYEVFCEHIDAKDISERRFRDKLNDLADSGILAKTTKGRGQGLGKTNRYELEIKAETVLDNLADESRIKDLIQDLLRPKME</sequence>
<dbReference type="Pfam" id="PF22703">
    <property type="entry name" value="Cdc6_lid"/>
    <property type="match status" value="1"/>
</dbReference>
<feature type="domain" description="Cdc6 C-terminal" evidence="6">
    <location>
        <begin position="319"/>
        <end position="402"/>
    </location>
</feature>